<accession>A0ABS9KZL6</accession>
<evidence type="ECO:0000313" key="3">
    <source>
        <dbReference type="Proteomes" id="UP001165367"/>
    </source>
</evidence>
<keyword evidence="1" id="KW-0732">Signal</keyword>
<dbReference type="RefSeq" id="WP_237876566.1">
    <property type="nucleotide sequence ID" value="NZ_JAKLTR010000025.1"/>
</dbReference>
<sequence>MKVLLSILFTGMMLPALAWQQPKTNKVVKPAAPPPQQLPAKKVLMAGRALKDRILLRWAPDDPNAWKLCNKYGYAIERYTVARDGKALPKPELLKGDGIIRPQELEKWDSVMLERDDYAAVIAQAIYGETFGMEMGEQGAQNILIQAGELEQRYTMALYGADHSFRAARMAGLGWLDAKVKPNEAYFYRIRSLVPPAIMNIEPAVVYISLKDHYPLPAPRLSKVDFGDKIASVRWNFKTQRTLYNSYYVERSENGKDFKSITDKPYTNMTADDAKDAEMLTYFDTLQHNDKKYYYRIRGVSAFGEVGEPSNVIAGSGLKSSGVNPFITKALPSKKGYTVYWDFPDSLNDAIVKFSLSQASSMNSTYASLIDSIPVGKRSFEFDPGIVSYVQVEVLERGGEIRRSYPFMVQPEDSVPPSVPIALKGRIDSTGRVYLDWSRNAEKDLMGYMIYRSSSLNNEFSLVQDTAWKGNSFIDSISVNSLNREIYYAVAAVDRRYNQSKYCQPLLLLKPDVIPPSDAVIAGYELNDHGIRIRITPSSSKDVVKHVIYRKNINGMNQWEKIKDTMSSAKEISYMDSIKAGGNYAYTVIAVDSSSLESQPAQPLTVYIPVKVRGKINELKLGVDRQLREIAVEWSAMAENGMIKSFELYRGGDKQKISLYKVIDNRTATSFADKDLLVNTKYTYGIRAVFSDGGYSDMQVKTVVY</sequence>
<dbReference type="SUPFAM" id="SSF49265">
    <property type="entry name" value="Fibronectin type III"/>
    <property type="match status" value="1"/>
</dbReference>
<dbReference type="Proteomes" id="UP001165367">
    <property type="component" value="Unassembled WGS sequence"/>
</dbReference>
<gene>
    <name evidence="2" type="ORF">LZZ85_25820</name>
</gene>
<proteinExistence type="predicted"/>
<dbReference type="InterPro" id="IPR013783">
    <property type="entry name" value="Ig-like_fold"/>
</dbReference>
<evidence type="ECO:0008006" key="4">
    <source>
        <dbReference type="Google" id="ProtNLM"/>
    </source>
</evidence>
<dbReference type="InterPro" id="IPR036116">
    <property type="entry name" value="FN3_sf"/>
</dbReference>
<comment type="caution">
    <text evidence="2">The sequence shown here is derived from an EMBL/GenBank/DDBJ whole genome shotgun (WGS) entry which is preliminary data.</text>
</comment>
<protein>
    <recommendedName>
        <fullName evidence="4">Fibronectin type III domain-containing protein</fullName>
    </recommendedName>
</protein>
<dbReference type="EMBL" id="JAKLTR010000025">
    <property type="protein sequence ID" value="MCG2617746.1"/>
    <property type="molecule type" value="Genomic_DNA"/>
</dbReference>
<evidence type="ECO:0000256" key="1">
    <source>
        <dbReference type="SAM" id="SignalP"/>
    </source>
</evidence>
<reference evidence="2" key="1">
    <citation type="submission" date="2022-01" db="EMBL/GenBank/DDBJ databases">
        <authorList>
            <person name="Jo J.-H."/>
            <person name="Im W.-T."/>
        </authorList>
    </citation>
    <scope>NUCLEOTIDE SEQUENCE</scope>
    <source>
        <strain evidence="2">NA20</strain>
    </source>
</reference>
<feature type="chain" id="PRO_5045644979" description="Fibronectin type III domain-containing protein" evidence="1">
    <location>
        <begin position="19"/>
        <end position="705"/>
    </location>
</feature>
<organism evidence="2 3">
    <name type="scientific">Terrimonas ginsenosidimutans</name>
    <dbReference type="NCBI Taxonomy" id="2908004"/>
    <lineage>
        <taxon>Bacteria</taxon>
        <taxon>Pseudomonadati</taxon>
        <taxon>Bacteroidota</taxon>
        <taxon>Chitinophagia</taxon>
        <taxon>Chitinophagales</taxon>
        <taxon>Chitinophagaceae</taxon>
        <taxon>Terrimonas</taxon>
    </lineage>
</organism>
<keyword evidence="3" id="KW-1185">Reference proteome</keyword>
<dbReference type="Gene3D" id="2.60.40.10">
    <property type="entry name" value="Immunoglobulins"/>
    <property type="match status" value="4"/>
</dbReference>
<feature type="signal peptide" evidence="1">
    <location>
        <begin position="1"/>
        <end position="18"/>
    </location>
</feature>
<name>A0ABS9KZL6_9BACT</name>
<evidence type="ECO:0000313" key="2">
    <source>
        <dbReference type="EMBL" id="MCG2617746.1"/>
    </source>
</evidence>